<dbReference type="Proteomes" id="UP000324800">
    <property type="component" value="Unassembled WGS sequence"/>
</dbReference>
<gene>
    <name evidence="1" type="ORF">EZS28_005373</name>
</gene>
<evidence type="ECO:0000313" key="1">
    <source>
        <dbReference type="EMBL" id="KAA6399098.1"/>
    </source>
</evidence>
<evidence type="ECO:0000313" key="2">
    <source>
        <dbReference type="Proteomes" id="UP000324800"/>
    </source>
</evidence>
<comment type="caution">
    <text evidence="1">The sequence shown here is derived from an EMBL/GenBank/DDBJ whole genome shotgun (WGS) entry which is preliminary data.</text>
</comment>
<dbReference type="EMBL" id="SNRW01000821">
    <property type="protein sequence ID" value="KAA6399098.1"/>
    <property type="molecule type" value="Genomic_DNA"/>
</dbReference>
<dbReference type="AlphaFoldDB" id="A0A5J4WVR2"/>
<organism evidence="1 2">
    <name type="scientific">Streblomastix strix</name>
    <dbReference type="NCBI Taxonomy" id="222440"/>
    <lineage>
        <taxon>Eukaryota</taxon>
        <taxon>Metamonada</taxon>
        <taxon>Preaxostyla</taxon>
        <taxon>Oxymonadida</taxon>
        <taxon>Streblomastigidae</taxon>
        <taxon>Streblomastix</taxon>
    </lineage>
</organism>
<proteinExistence type="predicted"/>
<name>A0A5J4WVR2_9EUKA</name>
<sequence length="67" mass="7259">MFVARKSISLACTPVMAYKTLSQALASFHKVSASELVVARCFVASAVAQTEETSRSRLPALVARQWS</sequence>
<protein>
    <submittedName>
        <fullName evidence="1">Uncharacterized protein</fullName>
    </submittedName>
</protein>
<accession>A0A5J4WVR2</accession>
<reference evidence="1 2" key="1">
    <citation type="submission" date="2019-03" db="EMBL/GenBank/DDBJ databases">
        <title>Single cell metagenomics reveals metabolic interactions within the superorganism composed of flagellate Streblomastix strix and complex community of Bacteroidetes bacteria on its surface.</title>
        <authorList>
            <person name="Treitli S.C."/>
            <person name="Kolisko M."/>
            <person name="Husnik F."/>
            <person name="Keeling P."/>
            <person name="Hampl V."/>
        </authorList>
    </citation>
    <scope>NUCLEOTIDE SEQUENCE [LARGE SCALE GENOMIC DNA]</scope>
    <source>
        <strain evidence="1">ST1C</strain>
    </source>
</reference>